<feature type="transmembrane region" description="Helical" evidence="2">
    <location>
        <begin position="35"/>
        <end position="54"/>
    </location>
</feature>
<name>A0A7K1FF86_9ACTN</name>
<dbReference type="EMBL" id="WLYK01000001">
    <property type="protein sequence ID" value="MTD12740.1"/>
    <property type="molecule type" value="Genomic_DNA"/>
</dbReference>
<keyword evidence="2" id="KW-0472">Membrane</keyword>
<keyword evidence="2" id="KW-0812">Transmembrane</keyword>
<dbReference type="RefSeq" id="WP_154766747.1">
    <property type="nucleotide sequence ID" value="NZ_WLYK01000001.1"/>
</dbReference>
<evidence type="ECO:0000256" key="2">
    <source>
        <dbReference type="SAM" id="Phobius"/>
    </source>
</evidence>
<dbReference type="AlphaFoldDB" id="A0A7K1FF86"/>
<dbReference type="Proteomes" id="UP000460221">
    <property type="component" value="Unassembled WGS sequence"/>
</dbReference>
<evidence type="ECO:0000313" key="5">
    <source>
        <dbReference type="Proteomes" id="UP000460221"/>
    </source>
</evidence>
<evidence type="ECO:0000256" key="3">
    <source>
        <dbReference type="SAM" id="SignalP"/>
    </source>
</evidence>
<reference evidence="4 5" key="1">
    <citation type="submission" date="2019-11" db="EMBL/GenBank/DDBJ databases">
        <authorList>
            <person name="Jiang L.-Q."/>
        </authorList>
    </citation>
    <scope>NUCLEOTIDE SEQUENCE [LARGE SCALE GENOMIC DNA]</scope>
    <source>
        <strain evidence="4 5">YIM 132087</strain>
    </source>
</reference>
<proteinExistence type="predicted"/>
<protein>
    <submittedName>
        <fullName evidence="4">Uncharacterized protein</fullName>
    </submittedName>
</protein>
<accession>A0A7K1FF86</accession>
<feature type="chain" id="PRO_5029893958" evidence="3">
    <location>
        <begin position="19"/>
        <end position="90"/>
    </location>
</feature>
<keyword evidence="3" id="KW-0732">Signal</keyword>
<feature type="signal peptide" evidence="3">
    <location>
        <begin position="1"/>
        <end position="18"/>
    </location>
</feature>
<comment type="caution">
    <text evidence="4">The sequence shown here is derived from an EMBL/GenBank/DDBJ whole genome shotgun (WGS) entry which is preliminary data.</text>
</comment>
<evidence type="ECO:0000313" key="4">
    <source>
        <dbReference type="EMBL" id="MTD12740.1"/>
    </source>
</evidence>
<organism evidence="4 5">
    <name type="scientific">Nakamurella alba</name>
    <dbReference type="NCBI Taxonomy" id="2665158"/>
    <lineage>
        <taxon>Bacteria</taxon>
        <taxon>Bacillati</taxon>
        <taxon>Actinomycetota</taxon>
        <taxon>Actinomycetes</taxon>
        <taxon>Nakamurellales</taxon>
        <taxon>Nakamurellaceae</taxon>
        <taxon>Nakamurella</taxon>
    </lineage>
</organism>
<gene>
    <name evidence="4" type="ORF">GIS00_02115</name>
</gene>
<feature type="region of interest" description="Disordered" evidence="1">
    <location>
        <begin position="57"/>
        <end position="90"/>
    </location>
</feature>
<keyword evidence="5" id="KW-1185">Reference proteome</keyword>
<feature type="compositionally biased region" description="Low complexity" evidence="1">
    <location>
        <begin position="64"/>
        <end position="80"/>
    </location>
</feature>
<sequence length="90" mass="8477">MIVLVPTVLLGVSATAAAATDGAASTAPAAASLPVGALIWIVLGLVGVIAGLTATRKSRRAGRPSAAAVAEPPATAHPTAQGALATAGSI</sequence>
<evidence type="ECO:0000256" key="1">
    <source>
        <dbReference type="SAM" id="MobiDB-lite"/>
    </source>
</evidence>
<keyword evidence="2" id="KW-1133">Transmembrane helix</keyword>